<dbReference type="FunFam" id="3.40.50.720:FF:000173">
    <property type="entry name" value="3-oxoacyl-[acyl-carrier protein] reductase"/>
    <property type="match status" value="1"/>
</dbReference>
<dbReference type="SUPFAM" id="SSF51735">
    <property type="entry name" value="NAD(P)-binding Rossmann-fold domains"/>
    <property type="match status" value="1"/>
</dbReference>
<comment type="similarity">
    <text evidence="1">Belongs to the short-chain dehydrogenases/reductases (SDR) family.</text>
</comment>
<dbReference type="PANTHER" id="PTHR42879">
    <property type="entry name" value="3-OXOACYL-(ACYL-CARRIER-PROTEIN) REDUCTASE"/>
    <property type="match status" value="1"/>
</dbReference>
<dbReference type="RefSeq" id="WP_147647641.1">
    <property type="nucleotide sequence ID" value="NZ_CP042806.1"/>
</dbReference>
<evidence type="ECO:0000313" key="3">
    <source>
        <dbReference type="EMBL" id="QEE28451.1"/>
    </source>
</evidence>
<dbReference type="EMBL" id="CP042806">
    <property type="protein sequence ID" value="QEE28451.1"/>
    <property type="molecule type" value="Genomic_DNA"/>
</dbReference>
<gene>
    <name evidence="3" type="ORF">FTW19_10835</name>
</gene>
<reference evidence="3 4" key="1">
    <citation type="submission" date="2019-08" db="EMBL/GenBank/DDBJ databases">
        <title>Complete genome sequence of Terriglobus albidus strain ORNL.</title>
        <authorList>
            <person name="Podar M."/>
        </authorList>
    </citation>
    <scope>NUCLEOTIDE SEQUENCE [LARGE SCALE GENOMIC DNA]</scope>
    <source>
        <strain evidence="3 4">ORNL</strain>
    </source>
</reference>
<protein>
    <submittedName>
        <fullName evidence="3">SDR family oxidoreductase</fullName>
    </submittedName>
</protein>
<dbReference type="PRINTS" id="PR00081">
    <property type="entry name" value="GDHRDH"/>
</dbReference>
<dbReference type="PROSITE" id="PS00061">
    <property type="entry name" value="ADH_SHORT"/>
    <property type="match status" value="1"/>
</dbReference>
<dbReference type="OrthoDB" id="9803333at2"/>
<dbReference type="Pfam" id="PF13561">
    <property type="entry name" value="adh_short_C2"/>
    <property type="match status" value="1"/>
</dbReference>
<name>A0A5B9EDI1_9BACT</name>
<dbReference type="NCBIfam" id="NF005559">
    <property type="entry name" value="PRK07231.1"/>
    <property type="match status" value="1"/>
</dbReference>
<accession>A0A5B9EDI1</accession>
<dbReference type="InterPro" id="IPR050259">
    <property type="entry name" value="SDR"/>
</dbReference>
<evidence type="ECO:0000256" key="1">
    <source>
        <dbReference type="ARBA" id="ARBA00006484"/>
    </source>
</evidence>
<dbReference type="AlphaFoldDB" id="A0A5B9EDI1"/>
<dbReference type="InterPro" id="IPR002347">
    <property type="entry name" value="SDR_fam"/>
</dbReference>
<dbReference type="InterPro" id="IPR020904">
    <property type="entry name" value="Sc_DH/Rdtase_CS"/>
</dbReference>
<organism evidence="3 4">
    <name type="scientific">Terriglobus albidus</name>
    <dbReference type="NCBI Taxonomy" id="1592106"/>
    <lineage>
        <taxon>Bacteria</taxon>
        <taxon>Pseudomonadati</taxon>
        <taxon>Acidobacteriota</taxon>
        <taxon>Terriglobia</taxon>
        <taxon>Terriglobales</taxon>
        <taxon>Acidobacteriaceae</taxon>
        <taxon>Terriglobus</taxon>
    </lineage>
</organism>
<sequence>MFELKGQTAIVTGAATGIGEAIATRLGKAGATVAVADLDLEGATSVATRIDNGAFALKVDVSDKSSIEACVAEVLKRTGQIDILVNNAGIAGPAGPIWEQTPETWEKVVAVNLSSIFYFCRAVLPHMRGRRYGRIVNIASIAGKEGNPGMVPYSATKAGVIGLTKAVGKEVATEGICVNAISPAVVRTKILEQLTPQQVSYMTDKIPMKRTGTPEEIAAVAHFLASPDCSFVTAQCYDASGGRATY</sequence>
<dbReference type="PANTHER" id="PTHR42879:SF2">
    <property type="entry name" value="3-OXOACYL-[ACYL-CARRIER-PROTEIN] REDUCTASE FABG"/>
    <property type="match status" value="1"/>
</dbReference>
<keyword evidence="2" id="KW-0560">Oxidoreductase</keyword>
<dbReference type="Proteomes" id="UP000321820">
    <property type="component" value="Chromosome"/>
</dbReference>
<dbReference type="NCBIfam" id="NF009466">
    <property type="entry name" value="PRK12826.1-2"/>
    <property type="match status" value="1"/>
</dbReference>
<evidence type="ECO:0000313" key="4">
    <source>
        <dbReference type="Proteomes" id="UP000321820"/>
    </source>
</evidence>
<evidence type="ECO:0000256" key="2">
    <source>
        <dbReference type="ARBA" id="ARBA00023002"/>
    </source>
</evidence>
<proteinExistence type="inferred from homology"/>
<dbReference type="InterPro" id="IPR036291">
    <property type="entry name" value="NAD(P)-bd_dom_sf"/>
</dbReference>
<dbReference type="Gene3D" id="3.40.50.720">
    <property type="entry name" value="NAD(P)-binding Rossmann-like Domain"/>
    <property type="match status" value="1"/>
</dbReference>
<dbReference type="GO" id="GO:0032787">
    <property type="term" value="P:monocarboxylic acid metabolic process"/>
    <property type="evidence" value="ECO:0007669"/>
    <property type="project" value="UniProtKB-ARBA"/>
</dbReference>
<dbReference type="PRINTS" id="PR00080">
    <property type="entry name" value="SDRFAMILY"/>
</dbReference>
<dbReference type="GO" id="GO:0016491">
    <property type="term" value="F:oxidoreductase activity"/>
    <property type="evidence" value="ECO:0007669"/>
    <property type="project" value="UniProtKB-KW"/>
</dbReference>
<keyword evidence="4" id="KW-1185">Reference proteome</keyword>
<dbReference type="KEGG" id="talb:FTW19_10835"/>